<comment type="caution">
    <text evidence="3">The sequence shown here is derived from an EMBL/GenBank/DDBJ whole genome shotgun (WGS) entry which is preliminary data.</text>
</comment>
<evidence type="ECO:0000313" key="3">
    <source>
        <dbReference type="EMBL" id="GIJ58938.1"/>
    </source>
</evidence>
<protein>
    <submittedName>
        <fullName evidence="3">Uncharacterized protein</fullName>
    </submittedName>
</protein>
<gene>
    <name evidence="3" type="ORF">Vau01_064540</name>
</gene>
<dbReference type="Proteomes" id="UP000612585">
    <property type="component" value="Unassembled WGS sequence"/>
</dbReference>
<feature type="region of interest" description="Disordered" evidence="1">
    <location>
        <begin position="1"/>
        <end position="66"/>
    </location>
</feature>
<evidence type="ECO:0000256" key="1">
    <source>
        <dbReference type="SAM" id="MobiDB-lite"/>
    </source>
</evidence>
<feature type="compositionally biased region" description="Basic and acidic residues" evidence="1">
    <location>
        <begin position="40"/>
        <end position="53"/>
    </location>
</feature>
<keyword evidence="2" id="KW-0472">Membrane</keyword>
<keyword evidence="2" id="KW-1133">Transmembrane helix</keyword>
<proteinExistence type="predicted"/>
<accession>A0A8J3Z9R7</accession>
<reference evidence="3" key="1">
    <citation type="submission" date="2021-01" db="EMBL/GenBank/DDBJ databases">
        <title>Whole genome shotgun sequence of Virgisporangium aurantiacum NBRC 16421.</title>
        <authorList>
            <person name="Komaki H."/>
            <person name="Tamura T."/>
        </authorList>
    </citation>
    <scope>NUCLEOTIDE SEQUENCE</scope>
    <source>
        <strain evidence="3">NBRC 16421</strain>
    </source>
</reference>
<keyword evidence="2" id="KW-0812">Transmembrane</keyword>
<feature type="compositionally biased region" description="Basic residues" evidence="1">
    <location>
        <begin position="54"/>
        <end position="64"/>
    </location>
</feature>
<dbReference type="EMBL" id="BOPG01000044">
    <property type="protein sequence ID" value="GIJ58938.1"/>
    <property type="molecule type" value="Genomic_DNA"/>
</dbReference>
<feature type="transmembrane region" description="Helical" evidence="2">
    <location>
        <begin position="77"/>
        <end position="96"/>
    </location>
</feature>
<name>A0A8J3Z9R7_9ACTN</name>
<dbReference type="AlphaFoldDB" id="A0A8J3Z9R7"/>
<organism evidence="3 4">
    <name type="scientific">Virgisporangium aurantiacum</name>
    <dbReference type="NCBI Taxonomy" id="175570"/>
    <lineage>
        <taxon>Bacteria</taxon>
        <taxon>Bacillati</taxon>
        <taxon>Actinomycetota</taxon>
        <taxon>Actinomycetes</taxon>
        <taxon>Micromonosporales</taxon>
        <taxon>Micromonosporaceae</taxon>
        <taxon>Virgisporangium</taxon>
    </lineage>
</organism>
<keyword evidence="4" id="KW-1185">Reference proteome</keyword>
<sequence length="141" mass="15421">MAVDSDRPLRQGPSDGRRPPMRAATDGSENEASASLSRSLPDRVIPRQFDSSKPRQRRRARRRVSGPAVRQILPGRVLLTLVAIDLLLMSFCIILIKLRQDPLAATAGTAAVVLAGEIARRFLAGYPGSTSRRDVDDEVHP</sequence>
<evidence type="ECO:0000313" key="4">
    <source>
        <dbReference type="Proteomes" id="UP000612585"/>
    </source>
</evidence>
<evidence type="ECO:0000256" key="2">
    <source>
        <dbReference type="SAM" id="Phobius"/>
    </source>
</evidence>